<organism evidence="3 6">
    <name type="scientific">Allgaiera indica</name>
    <dbReference type="NCBI Taxonomy" id="765699"/>
    <lineage>
        <taxon>Bacteria</taxon>
        <taxon>Pseudomonadati</taxon>
        <taxon>Pseudomonadota</taxon>
        <taxon>Alphaproteobacteria</taxon>
        <taxon>Rhodobacterales</taxon>
        <taxon>Paracoccaceae</taxon>
        <taxon>Allgaiera</taxon>
    </lineage>
</organism>
<gene>
    <name evidence="3" type="ORF">GCM10008024_23930</name>
    <name evidence="4" type="ORF">SAMN05444006_11132</name>
</gene>
<keyword evidence="5" id="KW-1185">Reference proteome</keyword>
<dbReference type="PANTHER" id="PTHR36121">
    <property type="entry name" value="PROTEIN SXY"/>
    <property type="match status" value="1"/>
</dbReference>
<feature type="domain" description="TfoX N-terminal" evidence="2">
    <location>
        <begin position="13"/>
        <end position="104"/>
    </location>
</feature>
<evidence type="ECO:0000313" key="6">
    <source>
        <dbReference type="Proteomes" id="UP000634647"/>
    </source>
</evidence>
<proteinExistence type="predicted"/>
<evidence type="ECO:0000313" key="5">
    <source>
        <dbReference type="Proteomes" id="UP000199541"/>
    </source>
</evidence>
<comment type="caution">
    <text evidence="3">The sequence shown here is derived from an EMBL/GenBank/DDBJ whole genome shotgun (WGS) entry which is preliminary data.</text>
</comment>
<evidence type="ECO:0000259" key="2">
    <source>
        <dbReference type="Pfam" id="PF04993"/>
    </source>
</evidence>
<name>A0AAN4USH1_9RHOB</name>
<feature type="compositionally biased region" description="Low complexity" evidence="1">
    <location>
        <begin position="124"/>
        <end position="133"/>
    </location>
</feature>
<feature type="region of interest" description="Disordered" evidence="1">
    <location>
        <begin position="110"/>
        <end position="133"/>
    </location>
</feature>
<reference evidence="4 5" key="2">
    <citation type="submission" date="2016-10" db="EMBL/GenBank/DDBJ databases">
        <authorList>
            <person name="Varghese N."/>
            <person name="Submissions S."/>
        </authorList>
    </citation>
    <scope>NUCLEOTIDE SEQUENCE [LARGE SCALE GENOMIC DNA]</scope>
    <source>
        <strain evidence="4 5">DSM 24802</strain>
    </source>
</reference>
<accession>A0AAN4USH1</accession>
<dbReference type="EMBL" id="FNOB01000011">
    <property type="protein sequence ID" value="SDX17062.1"/>
    <property type="molecule type" value="Genomic_DNA"/>
</dbReference>
<dbReference type="SUPFAM" id="SSF159894">
    <property type="entry name" value="YgaC/TfoX-N like"/>
    <property type="match status" value="1"/>
</dbReference>
<reference evidence="3" key="3">
    <citation type="submission" date="2023-06" db="EMBL/GenBank/DDBJ databases">
        <authorList>
            <person name="Sun Q."/>
            <person name="Zhou Y."/>
        </authorList>
    </citation>
    <scope>NUCLEOTIDE SEQUENCE</scope>
    <source>
        <strain evidence="3">CGMCC 1.10859</strain>
    </source>
</reference>
<dbReference type="Gene3D" id="3.30.1460.30">
    <property type="entry name" value="YgaC/TfoX-N like chaperone"/>
    <property type="match status" value="1"/>
</dbReference>
<dbReference type="InterPro" id="IPR007076">
    <property type="entry name" value="TfoX_N"/>
</dbReference>
<protein>
    <submittedName>
        <fullName evidence="4">DNA transformation protein</fullName>
    </submittedName>
</protein>
<evidence type="ECO:0000313" key="3">
    <source>
        <dbReference type="EMBL" id="GHE02832.1"/>
    </source>
</evidence>
<dbReference type="InterPro" id="IPR047525">
    <property type="entry name" value="TfoX-like"/>
</dbReference>
<dbReference type="Proteomes" id="UP000199541">
    <property type="component" value="Unassembled WGS sequence"/>
</dbReference>
<dbReference type="Pfam" id="PF04993">
    <property type="entry name" value="TfoX_N"/>
    <property type="match status" value="1"/>
</dbReference>
<sequence>MAADPALIAHLRDLFAGLGPIEVRRMFSGAGLYAEGDAMFCLIAHDAVYLKTDDATRPLFEAAGAEPFAYEMNGRTRSLPSFMTLPESAMEDPDEALRWARLALPPAQAAAQEKRRVKARKAAKAGGAARPRA</sequence>
<evidence type="ECO:0000256" key="1">
    <source>
        <dbReference type="SAM" id="MobiDB-lite"/>
    </source>
</evidence>
<dbReference type="PANTHER" id="PTHR36121:SF1">
    <property type="entry name" value="PROTEIN SXY"/>
    <property type="match status" value="1"/>
</dbReference>
<reference evidence="3" key="1">
    <citation type="journal article" date="2014" name="Int. J. Syst. Evol. Microbiol.">
        <title>Complete genome sequence of Corynebacterium casei LMG S-19264T (=DSM 44701T), isolated from a smear-ripened cheese.</title>
        <authorList>
            <consortium name="US DOE Joint Genome Institute (JGI-PGF)"/>
            <person name="Walter F."/>
            <person name="Albersmeier A."/>
            <person name="Kalinowski J."/>
            <person name="Ruckert C."/>
        </authorList>
    </citation>
    <scope>NUCLEOTIDE SEQUENCE</scope>
    <source>
        <strain evidence="3">CGMCC 1.10859</strain>
    </source>
</reference>
<dbReference type="AlphaFoldDB" id="A0AAN4USH1"/>
<dbReference type="RefSeq" id="WP_035845655.1">
    <property type="nucleotide sequence ID" value="NZ_BNAB01000010.1"/>
</dbReference>
<dbReference type="Proteomes" id="UP000634647">
    <property type="component" value="Unassembled WGS sequence"/>
</dbReference>
<evidence type="ECO:0000313" key="4">
    <source>
        <dbReference type="EMBL" id="SDX17062.1"/>
    </source>
</evidence>
<dbReference type="EMBL" id="BNAB01000010">
    <property type="protein sequence ID" value="GHE02832.1"/>
    <property type="molecule type" value="Genomic_DNA"/>
</dbReference>